<dbReference type="GO" id="GO:0005886">
    <property type="term" value="C:plasma membrane"/>
    <property type="evidence" value="ECO:0007669"/>
    <property type="project" value="UniProtKB-SubCell"/>
</dbReference>
<evidence type="ECO:0000256" key="2">
    <source>
        <dbReference type="ARBA" id="ARBA00022475"/>
    </source>
</evidence>
<keyword evidence="5 6" id="KW-0472">Membrane</keyword>
<feature type="transmembrane region" description="Helical" evidence="6">
    <location>
        <begin position="110"/>
        <end position="133"/>
    </location>
</feature>
<dbReference type="Proteomes" id="UP001196509">
    <property type="component" value="Unassembled WGS sequence"/>
</dbReference>
<keyword evidence="2" id="KW-1003">Cell membrane</keyword>
<dbReference type="RefSeq" id="WP_220227741.1">
    <property type="nucleotide sequence ID" value="NZ_JAICBX010000001.1"/>
</dbReference>
<evidence type="ECO:0000256" key="4">
    <source>
        <dbReference type="ARBA" id="ARBA00022989"/>
    </source>
</evidence>
<keyword evidence="8" id="KW-1185">Reference proteome</keyword>
<evidence type="ECO:0000256" key="1">
    <source>
        <dbReference type="ARBA" id="ARBA00004651"/>
    </source>
</evidence>
<dbReference type="AlphaFoldDB" id="A0AAE3CZX9"/>
<feature type="transmembrane region" description="Helical" evidence="6">
    <location>
        <begin position="188"/>
        <end position="206"/>
    </location>
</feature>
<evidence type="ECO:0000256" key="5">
    <source>
        <dbReference type="ARBA" id="ARBA00023136"/>
    </source>
</evidence>
<dbReference type="InterPro" id="IPR001123">
    <property type="entry name" value="LeuE-type"/>
</dbReference>
<comment type="caution">
    <text evidence="7">The sequence shown here is derived from an EMBL/GenBank/DDBJ whole genome shotgun (WGS) entry which is preliminary data.</text>
</comment>
<sequence>MIEVVIFILVTVSIALEPGPNFIKLAYVTGARGTMAGIRTALGIALGAAAPIALVSAGLSWLISTAPELLTWLRYAGGAYLLWQAFSMWRASGEMRVSDNTELPSVTRSLAEIAAGFWLVALNPRTITFYAAFLPLFTNASAETPVANQMLLLGLAVATIFLVVDLTFVAAIDRFGDRIGKIPAIRRFFRYAGATALGLFGLKLMTETR</sequence>
<gene>
    <name evidence="7" type="ORF">K1W69_07965</name>
</gene>
<protein>
    <submittedName>
        <fullName evidence="7">LysE family translocator</fullName>
    </submittedName>
</protein>
<feature type="transmembrane region" description="Helical" evidence="6">
    <location>
        <begin position="40"/>
        <end position="63"/>
    </location>
</feature>
<name>A0AAE3CZX9_9HYPH</name>
<feature type="transmembrane region" description="Helical" evidence="6">
    <location>
        <begin position="153"/>
        <end position="176"/>
    </location>
</feature>
<dbReference type="PANTHER" id="PTHR30086">
    <property type="entry name" value="ARGININE EXPORTER PROTEIN ARGO"/>
    <property type="match status" value="1"/>
</dbReference>
<proteinExistence type="predicted"/>
<keyword evidence="3 6" id="KW-0812">Transmembrane</keyword>
<accession>A0AAE3CZX9</accession>
<reference evidence="7" key="1">
    <citation type="submission" date="2021-08" db="EMBL/GenBank/DDBJ databases">
        <title>Hoeflea bacterium WL0058 sp. nov., isolated from the sediment.</title>
        <authorList>
            <person name="Wang L."/>
            <person name="Zhang D."/>
        </authorList>
    </citation>
    <scope>NUCLEOTIDE SEQUENCE</scope>
    <source>
        <strain evidence="7">WL0058</strain>
    </source>
</reference>
<dbReference type="GO" id="GO:0015171">
    <property type="term" value="F:amino acid transmembrane transporter activity"/>
    <property type="evidence" value="ECO:0007669"/>
    <property type="project" value="TreeGrafter"/>
</dbReference>
<evidence type="ECO:0000313" key="7">
    <source>
        <dbReference type="EMBL" id="MBW8637119.1"/>
    </source>
</evidence>
<comment type="subcellular location">
    <subcellularLocation>
        <location evidence="1">Cell membrane</location>
        <topology evidence="1">Multi-pass membrane protein</topology>
    </subcellularLocation>
</comment>
<dbReference type="EMBL" id="JAICBX010000001">
    <property type="protein sequence ID" value="MBW8637119.1"/>
    <property type="molecule type" value="Genomic_DNA"/>
</dbReference>
<dbReference type="PANTHER" id="PTHR30086:SF20">
    <property type="entry name" value="ARGININE EXPORTER PROTEIN ARGO-RELATED"/>
    <property type="match status" value="1"/>
</dbReference>
<evidence type="ECO:0000313" key="8">
    <source>
        <dbReference type="Proteomes" id="UP001196509"/>
    </source>
</evidence>
<evidence type="ECO:0000256" key="6">
    <source>
        <dbReference type="SAM" id="Phobius"/>
    </source>
</evidence>
<feature type="transmembrane region" description="Helical" evidence="6">
    <location>
        <begin position="6"/>
        <end position="28"/>
    </location>
</feature>
<dbReference type="Pfam" id="PF01810">
    <property type="entry name" value="LysE"/>
    <property type="match status" value="1"/>
</dbReference>
<organism evidence="7 8">
    <name type="scientific">Flavimaribacter sediminis</name>
    <dbReference type="NCBI Taxonomy" id="2865987"/>
    <lineage>
        <taxon>Bacteria</taxon>
        <taxon>Pseudomonadati</taxon>
        <taxon>Pseudomonadota</taxon>
        <taxon>Alphaproteobacteria</taxon>
        <taxon>Hyphomicrobiales</taxon>
        <taxon>Rhizobiaceae</taxon>
        <taxon>Flavimaribacter</taxon>
    </lineage>
</organism>
<keyword evidence="4 6" id="KW-1133">Transmembrane helix</keyword>
<evidence type="ECO:0000256" key="3">
    <source>
        <dbReference type="ARBA" id="ARBA00022692"/>
    </source>
</evidence>